<dbReference type="EMBL" id="ACLK02000001">
    <property type="protein sequence ID" value="EFY09414.1"/>
    <property type="molecule type" value="Genomic_DNA"/>
</dbReference>
<dbReference type="GO" id="GO:0005524">
    <property type="term" value="F:ATP binding"/>
    <property type="evidence" value="ECO:0007669"/>
    <property type="project" value="UniProtKB-UniRule"/>
</dbReference>
<reference evidence="12" key="1">
    <citation type="submission" date="2011-01" db="EMBL/GenBank/DDBJ databases">
        <authorList>
            <person name="Muzny D."/>
            <person name="Qin X."/>
            <person name="Buhay C."/>
            <person name="Dugan-Rocha S."/>
            <person name="Ding Y."/>
            <person name="Chen G."/>
            <person name="Hawes A."/>
            <person name="Holder M."/>
            <person name="Jhangiani S."/>
            <person name="Johnson A."/>
            <person name="Khan Z."/>
            <person name="Li Z."/>
            <person name="Liu W."/>
            <person name="Liu X."/>
            <person name="Perez L."/>
            <person name="Shen H."/>
            <person name="Wang Q."/>
            <person name="Watt J."/>
            <person name="Xi L."/>
            <person name="Xin Y."/>
            <person name="Zhou J."/>
            <person name="Deng J."/>
            <person name="Jiang H."/>
            <person name="Liu Y."/>
            <person name="Qu J."/>
            <person name="Song X.-Z."/>
            <person name="Zhang L."/>
            <person name="Villasana D."/>
            <person name="Johnson A."/>
            <person name="Liu J."/>
            <person name="Liyanage D."/>
            <person name="Lorensuhewa L."/>
            <person name="Robinson T."/>
            <person name="Song A."/>
            <person name="Song B.-B."/>
            <person name="Dinh H."/>
            <person name="Thornton R."/>
            <person name="Coyle M."/>
            <person name="Francisco L."/>
            <person name="Jackson L."/>
            <person name="Javaid M."/>
            <person name="Korchina V."/>
            <person name="Kovar C."/>
            <person name="Mata R."/>
            <person name="Mathew T."/>
            <person name="Ngo R."/>
            <person name="Nguyen L."/>
            <person name="Nguyen N."/>
            <person name="Okwuonu G."/>
            <person name="Ongeri F."/>
            <person name="Pham C."/>
            <person name="Simmons D."/>
            <person name="Wilczek-Boney K."/>
            <person name="Hale W."/>
            <person name="Jakkamsetti A."/>
            <person name="Pham P."/>
            <person name="Ruth R."/>
            <person name="San Lucas F."/>
            <person name="Warren J."/>
            <person name="Zhang J."/>
            <person name="Zhao Z."/>
            <person name="Zhou C."/>
            <person name="Zhu D."/>
            <person name="Lee S."/>
            <person name="Bess C."/>
            <person name="Blankenburg K."/>
            <person name="Forbes L."/>
            <person name="Fu Q."/>
            <person name="Gubbala S."/>
            <person name="Hirani K."/>
            <person name="Jayaseelan J.C."/>
            <person name="Lara F."/>
            <person name="Munidasa M."/>
            <person name="Palculict T."/>
            <person name="Patil S."/>
            <person name="Pu L.-L."/>
            <person name="Saada N."/>
            <person name="Tang L."/>
            <person name="Weissenberger G."/>
            <person name="Zhu Y."/>
            <person name="Hemphill L."/>
            <person name="Shang Y."/>
            <person name="Youmans B."/>
            <person name="Ayvaz T."/>
            <person name="Ross M."/>
            <person name="Santibanez J."/>
            <person name="Aqrawi P."/>
            <person name="Gross S."/>
            <person name="Joshi V."/>
            <person name="Fowler G."/>
            <person name="Nazareth L."/>
            <person name="Reid J."/>
            <person name="Worley K."/>
            <person name="Petrosino J."/>
            <person name="Highlander S."/>
            <person name="Gibbs R."/>
        </authorList>
    </citation>
    <scope>NUCLEOTIDE SEQUENCE [LARGE SCALE GENOMIC DNA]</scope>
    <source>
        <strain evidence="12">ATCC 19414</strain>
    </source>
</reference>
<comment type="caution">
    <text evidence="12">The sequence shown here is derived from an EMBL/GenBank/DDBJ whole genome shotgun (WGS) entry which is preliminary data.</text>
</comment>
<dbReference type="GO" id="GO:0016740">
    <property type="term" value="F:transferase activity"/>
    <property type="evidence" value="ECO:0007669"/>
    <property type="project" value="UniProtKB-ARBA"/>
</dbReference>
<dbReference type="HAMAP" id="MF_01569">
    <property type="entry name" value="Pro_tRNA_synth_type1"/>
    <property type="match status" value="1"/>
</dbReference>
<evidence type="ECO:0000259" key="11">
    <source>
        <dbReference type="PROSITE" id="PS50862"/>
    </source>
</evidence>
<proteinExistence type="inferred from homology"/>
<dbReference type="Gene3D" id="3.30.930.10">
    <property type="entry name" value="Bira Bifunctional Protein, Domain 2"/>
    <property type="match status" value="2"/>
</dbReference>
<comment type="similarity">
    <text evidence="10">Belongs to the class-II aminoacyl-tRNA synthetase family. ProS type 1 subfamily.</text>
</comment>
<dbReference type="Gene3D" id="3.90.960.10">
    <property type="entry name" value="YbaK/aminoacyl-tRNA synthetase-associated domain"/>
    <property type="match status" value="1"/>
</dbReference>
<dbReference type="GO" id="GO:0140096">
    <property type="term" value="F:catalytic activity, acting on a protein"/>
    <property type="evidence" value="ECO:0007669"/>
    <property type="project" value="UniProtKB-ARBA"/>
</dbReference>
<dbReference type="InterPro" id="IPR044140">
    <property type="entry name" value="ProRS_anticodon_short"/>
</dbReference>
<evidence type="ECO:0000256" key="6">
    <source>
        <dbReference type="ARBA" id="ARBA00022840"/>
    </source>
</evidence>
<dbReference type="SUPFAM" id="SSF55681">
    <property type="entry name" value="Class II aaRS and biotin synthetases"/>
    <property type="match status" value="1"/>
</dbReference>
<dbReference type="InterPro" id="IPR004154">
    <property type="entry name" value="Anticodon-bd"/>
</dbReference>
<feature type="domain" description="Aminoacyl-transfer RNA synthetases class-II family profile" evidence="11">
    <location>
        <begin position="46"/>
        <end position="469"/>
    </location>
</feature>
<dbReference type="NCBIfam" id="TIGR00409">
    <property type="entry name" value="proS_fam_II"/>
    <property type="match status" value="1"/>
</dbReference>
<evidence type="ECO:0000256" key="3">
    <source>
        <dbReference type="ARBA" id="ARBA00022490"/>
    </source>
</evidence>
<protein>
    <recommendedName>
        <fullName evidence="10">Proline--tRNA ligase</fullName>
        <ecNumber evidence="10">6.1.1.15</ecNumber>
    </recommendedName>
    <alternativeName>
        <fullName evidence="10">Prolyl-tRNA synthetase</fullName>
        <shortName evidence="10">ProRS</shortName>
    </alternativeName>
</protein>
<keyword evidence="13" id="KW-1185">Reference proteome</keyword>
<keyword evidence="7 10" id="KW-0648">Protein biosynthesis</keyword>
<dbReference type="SUPFAM" id="SSF55826">
    <property type="entry name" value="YbaK/ProRS associated domain"/>
    <property type="match status" value="1"/>
</dbReference>
<dbReference type="PANTHER" id="PTHR42753:SF2">
    <property type="entry name" value="PROLINE--TRNA LIGASE"/>
    <property type="match status" value="1"/>
</dbReference>
<evidence type="ECO:0000256" key="5">
    <source>
        <dbReference type="ARBA" id="ARBA00022741"/>
    </source>
</evidence>
<dbReference type="Gene3D" id="3.40.50.800">
    <property type="entry name" value="Anticodon-binding domain"/>
    <property type="match status" value="1"/>
</dbReference>
<dbReference type="SUPFAM" id="SSF52954">
    <property type="entry name" value="Class II aaRS ABD-related"/>
    <property type="match status" value="1"/>
</dbReference>
<keyword evidence="5 10" id="KW-0547">Nucleotide-binding</keyword>
<evidence type="ECO:0000256" key="2">
    <source>
        <dbReference type="ARBA" id="ARBA00011738"/>
    </source>
</evidence>
<evidence type="ECO:0000313" key="12">
    <source>
        <dbReference type="EMBL" id="EFY09414.1"/>
    </source>
</evidence>
<organism evidence="12 13">
    <name type="scientific">Erysipelothrix rhusiopathiae ATCC 19414</name>
    <dbReference type="NCBI Taxonomy" id="525280"/>
    <lineage>
        <taxon>Bacteria</taxon>
        <taxon>Bacillati</taxon>
        <taxon>Bacillota</taxon>
        <taxon>Erysipelotrichia</taxon>
        <taxon>Erysipelotrichales</taxon>
        <taxon>Erysipelotrichaceae</taxon>
        <taxon>Erysipelothrix</taxon>
    </lineage>
</organism>
<dbReference type="EC" id="6.1.1.15" evidence="10"/>
<dbReference type="NCBIfam" id="NF006625">
    <property type="entry name" value="PRK09194.1"/>
    <property type="match status" value="1"/>
</dbReference>
<dbReference type="InterPro" id="IPR006195">
    <property type="entry name" value="aa-tRNA-synth_II"/>
</dbReference>
<dbReference type="FunFam" id="3.40.50.800:FF:000011">
    <property type="entry name" value="Proline--tRNA ligase"/>
    <property type="match status" value="1"/>
</dbReference>
<dbReference type="Pfam" id="PF03129">
    <property type="entry name" value="HGTP_anticodon"/>
    <property type="match status" value="1"/>
</dbReference>
<comment type="domain">
    <text evidence="10">Consists of three domains: the N-terminal catalytic domain, the editing domain and the C-terminal anticodon-binding domain.</text>
</comment>
<dbReference type="Pfam" id="PF04073">
    <property type="entry name" value="tRNA_edit"/>
    <property type="match status" value="1"/>
</dbReference>
<dbReference type="InterPro" id="IPR002316">
    <property type="entry name" value="Pro-tRNA-ligase_IIa"/>
</dbReference>
<comment type="function">
    <text evidence="10">Catalyzes the attachment of proline to tRNA(Pro) in a two-step reaction: proline is first activated by ATP to form Pro-AMP and then transferred to the acceptor end of tRNA(Pro). As ProRS can inadvertently accommodate and process non-cognate amino acids such as alanine and cysteine, to avoid such errors it has two additional distinct editing activities against alanine. One activity is designated as 'pretransfer' editing and involves the tRNA(Pro)-independent hydrolysis of activated Ala-AMP. The other activity is designated 'posttransfer' editing and involves deacylation of mischarged Ala-tRNA(Pro). The misacylated Cys-tRNA(Pro) is not edited by ProRS.</text>
</comment>
<dbReference type="InterPro" id="IPR002314">
    <property type="entry name" value="aa-tRNA-synt_IIb"/>
</dbReference>
<evidence type="ECO:0000313" key="13">
    <source>
        <dbReference type="Proteomes" id="UP000003028"/>
    </source>
</evidence>
<dbReference type="CDD" id="cd04334">
    <property type="entry name" value="ProRS-INS"/>
    <property type="match status" value="1"/>
</dbReference>
<name>E7FUK9_ERYRH</name>
<evidence type="ECO:0000256" key="7">
    <source>
        <dbReference type="ARBA" id="ARBA00022917"/>
    </source>
</evidence>
<dbReference type="PRINTS" id="PR01046">
    <property type="entry name" value="TRNASYNTHPRO"/>
</dbReference>
<comment type="catalytic activity">
    <reaction evidence="9 10">
        <text>tRNA(Pro) + L-proline + ATP = L-prolyl-tRNA(Pro) + AMP + diphosphate</text>
        <dbReference type="Rhea" id="RHEA:14305"/>
        <dbReference type="Rhea" id="RHEA-COMP:9700"/>
        <dbReference type="Rhea" id="RHEA-COMP:9702"/>
        <dbReference type="ChEBI" id="CHEBI:30616"/>
        <dbReference type="ChEBI" id="CHEBI:33019"/>
        <dbReference type="ChEBI" id="CHEBI:60039"/>
        <dbReference type="ChEBI" id="CHEBI:78442"/>
        <dbReference type="ChEBI" id="CHEBI:78532"/>
        <dbReference type="ChEBI" id="CHEBI:456215"/>
        <dbReference type="EC" id="6.1.1.15"/>
    </reaction>
</comment>
<keyword evidence="4 10" id="KW-0436">Ligase</keyword>
<comment type="subcellular location">
    <subcellularLocation>
        <location evidence="1 10">Cytoplasm</location>
    </subcellularLocation>
</comment>
<evidence type="ECO:0000256" key="9">
    <source>
        <dbReference type="ARBA" id="ARBA00047671"/>
    </source>
</evidence>
<dbReference type="InterPro" id="IPR036621">
    <property type="entry name" value="Anticodon-bd_dom_sf"/>
</dbReference>
<dbReference type="InterPro" id="IPR045864">
    <property type="entry name" value="aa-tRNA-synth_II/BPL/LPL"/>
</dbReference>
<dbReference type="CDD" id="cd00861">
    <property type="entry name" value="ProRS_anticodon_short"/>
    <property type="match status" value="1"/>
</dbReference>
<accession>E7FUK9</accession>
<dbReference type="GO" id="GO:0004827">
    <property type="term" value="F:proline-tRNA ligase activity"/>
    <property type="evidence" value="ECO:0007669"/>
    <property type="project" value="UniProtKB-UniRule"/>
</dbReference>
<sequence>MRKLRGECMKLSKSFFYTIREDVRDEDSTSGNLLVRAGYIKKSSSGVYMYMPLGLKVKNKIENIIREEMNAIDAQEMTMPTLIPEDVYVASGRRDIIGTSMFQLDDRFKKPFVLGPTHEELFAQAAQMKIRSYKDMPFSLYQFQTKFRDEARPRFGLIRVREFVMKDSYTFDADLESADKSYDAMFEAYKRIFDRVGLDYRIVRADTGIMGGLLSEEFQAVTDIGEDILVLGEETGYSSNLEVAENVYRIQSDEPFLSKEKVYTPNARTIEEVAEFLKQPVQKFVKTLIYRLDDQYVAVCVLGDRDVNETKLAKLYKATEVELADFEHVQKHTGASVGFAGPVGLEIDVVVDKMIEGLRNFTVGANENDHHFINVNHSDFEATHIIDVSNVKEGDPNPDGKGVLTFSKGIEVGNTFKLGTKYSKAMGLEYLDQNNKLQDVYMGSYGIGLGRTLAAVVEQNNDENGIVWPMNLAPFQVAIVVINNKNEEHMAFADDLYQELSQAGLEVILDDRKQRPGIKFNDMDLIGVPLRITVGRDVEHGEVELKERKSGNEQKIKREDILNVLKSYM</sequence>
<dbReference type="InterPro" id="IPR004500">
    <property type="entry name" value="Pro-tRNA-synth_IIa_bac-type"/>
</dbReference>
<dbReference type="Proteomes" id="UP000003028">
    <property type="component" value="Unassembled WGS sequence"/>
</dbReference>
<evidence type="ECO:0000256" key="8">
    <source>
        <dbReference type="ARBA" id="ARBA00023146"/>
    </source>
</evidence>
<dbReference type="GO" id="GO:0005829">
    <property type="term" value="C:cytosol"/>
    <property type="evidence" value="ECO:0007669"/>
    <property type="project" value="TreeGrafter"/>
</dbReference>
<dbReference type="InterPro" id="IPR023717">
    <property type="entry name" value="Pro-tRNA-Synthase_IIa_type1"/>
</dbReference>
<dbReference type="GO" id="GO:0006433">
    <property type="term" value="P:prolyl-tRNA aminoacylation"/>
    <property type="evidence" value="ECO:0007669"/>
    <property type="project" value="UniProtKB-UniRule"/>
</dbReference>
<evidence type="ECO:0000256" key="10">
    <source>
        <dbReference type="HAMAP-Rule" id="MF_01569"/>
    </source>
</evidence>
<dbReference type="STRING" id="1648.A2I91_06160"/>
<dbReference type="AlphaFoldDB" id="E7FUK9"/>
<dbReference type="InterPro" id="IPR036754">
    <property type="entry name" value="YbaK/aa-tRNA-synt-asso_dom_sf"/>
</dbReference>
<evidence type="ECO:0000256" key="4">
    <source>
        <dbReference type="ARBA" id="ARBA00022598"/>
    </source>
</evidence>
<gene>
    <name evidence="10 12" type="primary">proS</name>
    <name evidence="12" type="ORF">HMPREF0357_10209</name>
</gene>
<dbReference type="InterPro" id="IPR050062">
    <property type="entry name" value="Pro-tRNA_synthetase"/>
</dbReference>
<dbReference type="PROSITE" id="PS50862">
    <property type="entry name" value="AA_TRNA_LIGASE_II"/>
    <property type="match status" value="1"/>
</dbReference>
<dbReference type="Pfam" id="PF00587">
    <property type="entry name" value="tRNA-synt_2b"/>
    <property type="match status" value="1"/>
</dbReference>
<keyword evidence="6 10" id="KW-0067">ATP-binding</keyword>
<keyword evidence="3 10" id="KW-0963">Cytoplasm</keyword>
<evidence type="ECO:0000256" key="1">
    <source>
        <dbReference type="ARBA" id="ARBA00004496"/>
    </source>
</evidence>
<dbReference type="PANTHER" id="PTHR42753">
    <property type="entry name" value="MITOCHONDRIAL RIBOSOME PROTEIN L39/PROLYL-TRNA LIGASE FAMILY MEMBER"/>
    <property type="match status" value="1"/>
</dbReference>
<comment type="subunit">
    <text evidence="2 10">Homodimer.</text>
</comment>
<keyword evidence="8 10" id="KW-0030">Aminoacyl-tRNA synthetase</keyword>
<dbReference type="GO" id="GO:0002161">
    <property type="term" value="F:aminoacyl-tRNA deacylase activity"/>
    <property type="evidence" value="ECO:0007669"/>
    <property type="project" value="InterPro"/>
</dbReference>
<dbReference type="InterPro" id="IPR007214">
    <property type="entry name" value="YbaK/aa-tRNA-synth-assoc-dom"/>
</dbReference>